<comment type="caution">
    <text evidence="14">The sequence shown here is derived from an EMBL/GenBank/DDBJ whole genome shotgun (WGS) entry which is preliminary data.</text>
</comment>
<evidence type="ECO:0000256" key="7">
    <source>
        <dbReference type="ARBA" id="ARBA00023163"/>
    </source>
</evidence>
<dbReference type="InterPro" id="IPR036390">
    <property type="entry name" value="WH_DNA-bd_sf"/>
</dbReference>
<sequence>MVECATFLTSCLVAWKILASFQLRHAEGISIAGEIPFSRVLILKPNHMAPLPADQPGESHAVAGTATESQRSLPTPFLTKTYQLVDDPSIDELISWNDDGSSFIVWRPAEFARDLLPKYFKHNNFSSFVRQLNTYGFRKVVPDRWEFATDCFRRGEKGLLRDIQRRKITATVAAASGTVTVAAVPCTKVSASPSNSGEEQVVSWSTPPVATVLHRSTSCTTTPELLEENDRLRKENMQLNQELTRLKGLCNNIFTLVTNYASGQSENHQSVGEGKALDLLPARDQTRATEDSGSKAAMKTDDGEQEEVGEDATPKLFGVSIGLKRMRREGEDEELDNNQVQQLDVESGSEVKGEPLNGKTDDQDSTWLELGK</sequence>
<evidence type="ECO:0000256" key="8">
    <source>
        <dbReference type="ARBA" id="ARBA00023242"/>
    </source>
</evidence>
<evidence type="ECO:0000256" key="5">
    <source>
        <dbReference type="ARBA" id="ARBA00023016"/>
    </source>
</evidence>
<dbReference type="SMART" id="SM00415">
    <property type="entry name" value="HSF"/>
    <property type="match status" value="1"/>
</dbReference>
<dbReference type="AlphaFoldDB" id="A0A6A3CDV6"/>
<keyword evidence="7" id="KW-0804">Transcription</keyword>
<dbReference type="PRINTS" id="PR00056">
    <property type="entry name" value="HSFDOMAIN"/>
</dbReference>
<dbReference type="PROSITE" id="PS00434">
    <property type="entry name" value="HSF_DOMAIN"/>
    <property type="match status" value="1"/>
</dbReference>
<evidence type="ECO:0000256" key="6">
    <source>
        <dbReference type="ARBA" id="ARBA00023125"/>
    </source>
</evidence>
<dbReference type="GO" id="GO:0005634">
    <property type="term" value="C:nucleus"/>
    <property type="evidence" value="ECO:0007669"/>
    <property type="project" value="UniProtKB-SubCell"/>
</dbReference>
<evidence type="ECO:0000256" key="4">
    <source>
        <dbReference type="ARBA" id="ARBA00023015"/>
    </source>
</evidence>
<keyword evidence="4" id="KW-0805">Transcription regulation</keyword>
<dbReference type="PANTHER" id="PTHR10015:SF169">
    <property type="entry name" value="HEAT STRESS TRANSCRIPTION FACTOR B-2B"/>
    <property type="match status" value="1"/>
</dbReference>
<evidence type="ECO:0000259" key="13">
    <source>
        <dbReference type="PROSITE" id="PS00434"/>
    </source>
</evidence>
<keyword evidence="3" id="KW-0597">Phosphoprotein</keyword>
<keyword evidence="5" id="KW-0346">Stress response</keyword>
<gene>
    <name evidence="14" type="ORF">F3Y22_tig00008957pilonHSYRG00062</name>
</gene>
<evidence type="ECO:0000256" key="9">
    <source>
        <dbReference type="RuleBase" id="RU004020"/>
    </source>
</evidence>
<dbReference type="SUPFAM" id="SSF46785">
    <property type="entry name" value="Winged helix' DNA-binding domain"/>
    <property type="match status" value="1"/>
</dbReference>
<dbReference type="FunFam" id="1.10.10.10:FF:000037">
    <property type="entry name" value="Heat stress transcription factor B-4"/>
    <property type="match status" value="1"/>
</dbReference>
<feature type="chain" id="PRO_5025406346" evidence="12">
    <location>
        <begin position="27"/>
        <end position="372"/>
    </location>
</feature>
<dbReference type="Pfam" id="PF00447">
    <property type="entry name" value="HSF_DNA-bind"/>
    <property type="match status" value="1"/>
</dbReference>
<evidence type="ECO:0000256" key="11">
    <source>
        <dbReference type="SAM" id="MobiDB-lite"/>
    </source>
</evidence>
<feature type="coiled-coil region" evidence="10">
    <location>
        <begin position="222"/>
        <end position="249"/>
    </location>
</feature>
<organism evidence="14 15">
    <name type="scientific">Hibiscus syriacus</name>
    <name type="common">Rose of Sharon</name>
    <dbReference type="NCBI Taxonomy" id="106335"/>
    <lineage>
        <taxon>Eukaryota</taxon>
        <taxon>Viridiplantae</taxon>
        <taxon>Streptophyta</taxon>
        <taxon>Embryophyta</taxon>
        <taxon>Tracheophyta</taxon>
        <taxon>Spermatophyta</taxon>
        <taxon>Magnoliopsida</taxon>
        <taxon>eudicotyledons</taxon>
        <taxon>Gunneridae</taxon>
        <taxon>Pentapetalae</taxon>
        <taxon>rosids</taxon>
        <taxon>malvids</taxon>
        <taxon>Malvales</taxon>
        <taxon>Malvaceae</taxon>
        <taxon>Malvoideae</taxon>
        <taxon>Hibiscus</taxon>
    </lineage>
</organism>
<evidence type="ECO:0000313" key="14">
    <source>
        <dbReference type="EMBL" id="KAE8725319.1"/>
    </source>
</evidence>
<evidence type="ECO:0000256" key="2">
    <source>
        <dbReference type="ARBA" id="ARBA00011233"/>
    </source>
</evidence>
<evidence type="ECO:0000256" key="12">
    <source>
        <dbReference type="SAM" id="SignalP"/>
    </source>
</evidence>
<dbReference type="InterPro" id="IPR036388">
    <property type="entry name" value="WH-like_DNA-bd_sf"/>
</dbReference>
<feature type="signal peptide" evidence="12">
    <location>
        <begin position="1"/>
        <end position="26"/>
    </location>
</feature>
<keyword evidence="8" id="KW-0539">Nucleus</keyword>
<dbReference type="EMBL" id="VEPZ02000427">
    <property type="protein sequence ID" value="KAE8725319.1"/>
    <property type="molecule type" value="Genomic_DNA"/>
</dbReference>
<comment type="similarity">
    <text evidence="9">Belongs to the HSF family.</text>
</comment>
<dbReference type="Gene3D" id="1.10.10.10">
    <property type="entry name" value="Winged helix-like DNA-binding domain superfamily/Winged helix DNA-binding domain"/>
    <property type="match status" value="1"/>
</dbReference>
<dbReference type="GO" id="GO:0003700">
    <property type="term" value="F:DNA-binding transcription factor activity"/>
    <property type="evidence" value="ECO:0007669"/>
    <property type="project" value="InterPro"/>
</dbReference>
<comment type="subcellular location">
    <subcellularLocation>
        <location evidence="1">Nucleus</location>
    </subcellularLocation>
</comment>
<protein>
    <submittedName>
        <fullName evidence="14">Heat stress transcription factor B-2b</fullName>
    </submittedName>
</protein>
<keyword evidence="6" id="KW-0238">DNA-binding</keyword>
<dbReference type="PANTHER" id="PTHR10015">
    <property type="entry name" value="HEAT SHOCK TRANSCRIPTION FACTOR"/>
    <property type="match status" value="1"/>
</dbReference>
<accession>A0A6A3CDV6</accession>
<evidence type="ECO:0000313" key="15">
    <source>
        <dbReference type="Proteomes" id="UP000436088"/>
    </source>
</evidence>
<evidence type="ECO:0000256" key="10">
    <source>
        <dbReference type="SAM" id="Coils"/>
    </source>
</evidence>
<feature type="compositionally biased region" description="Basic and acidic residues" evidence="11">
    <location>
        <begin position="284"/>
        <end position="302"/>
    </location>
</feature>
<dbReference type="Proteomes" id="UP000436088">
    <property type="component" value="Unassembled WGS sequence"/>
</dbReference>
<evidence type="ECO:0000256" key="1">
    <source>
        <dbReference type="ARBA" id="ARBA00004123"/>
    </source>
</evidence>
<dbReference type="GO" id="GO:0006357">
    <property type="term" value="P:regulation of transcription by RNA polymerase II"/>
    <property type="evidence" value="ECO:0007669"/>
    <property type="project" value="TreeGrafter"/>
</dbReference>
<proteinExistence type="inferred from homology"/>
<keyword evidence="12" id="KW-0732">Signal</keyword>
<feature type="region of interest" description="Disordered" evidence="11">
    <location>
        <begin position="278"/>
        <end position="372"/>
    </location>
</feature>
<dbReference type="OrthoDB" id="60033at2759"/>
<dbReference type="GO" id="GO:0000978">
    <property type="term" value="F:RNA polymerase II cis-regulatory region sequence-specific DNA binding"/>
    <property type="evidence" value="ECO:0007669"/>
    <property type="project" value="TreeGrafter"/>
</dbReference>
<feature type="domain" description="HSF-type DNA-binding" evidence="13">
    <location>
        <begin position="116"/>
        <end position="140"/>
    </location>
</feature>
<name>A0A6A3CDV6_HIBSY</name>
<comment type="subunit">
    <text evidence="2">Homotrimer.</text>
</comment>
<dbReference type="InterPro" id="IPR000232">
    <property type="entry name" value="HSF_DNA-bd"/>
</dbReference>
<evidence type="ECO:0000256" key="3">
    <source>
        <dbReference type="ARBA" id="ARBA00022553"/>
    </source>
</evidence>
<reference evidence="14" key="1">
    <citation type="submission" date="2019-09" db="EMBL/GenBank/DDBJ databases">
        <title>Draft genome information of white flower Hibiscus syriacus.</title>
        <authorList>
            <person name="Kim Y.-M."/>
        </authorList>
    </citation>
    <scope>NUCLEOTIDE SEQUENCE [LARGE SCALE GENOMIC DNA]</scope>
    <source>
        <strain evidence="14">YM2019G1</strain>
    </source>
</reference>
<keyword evidence="10" id="KW-0175">Coiled coil</keyword>
<keyword evidence="15" id="KW-1185">Reference proteome</keyword>